<proteinExistence type="predicted"/>
<accession>A0A933W178</accession>
<dbReference type="InterPro" id="IPR029058">
    <property type="entry name" value="AB_hydrolase_fold"/>
</dbReference>
<dbReference type="EMBL" id="JACRIW010000034">
    <property type="protein sequence ID" value="MBI5168775.1"/>
    <property type="molecule type" value="Genomic_DNA"/>
</dbReference>
<evidence type="ECO:0000313" key="3">
    <source>
        <dbReference type="Proteomes" id="UP000696931"/>
    </source>
</evidence>
<feature type="signal peptide" evidence="1">
    <location>
        <begin position="1"/>
        <end position="24"/>
    </location>
</feature>
<dbReference type="SUPFAM" id="SSF53474">
    <property type="entry name" value="alpha/beta-Hydrolases"/>
    <property type="match status" value="1"/>
</dbReference>
<gene>
    <name evidence="2" type="ORF">HZA61_04730</name>
</gene>
<name>A0A933W178_UNCEI</name>
<feature type="chain" id="PRO_5037848902" description="T9SS type A sorting domain-containing protein" evidence="1">
    <location>
        <begin position="25"/>
        <end position="1144"/>
    </location>
</feature>
<evidence type="ECO:0000256" key="1">
    <source>
        <dbReference type="SAM" id="SignalP"/>
    </source>
</evidence>
<evidence type="ECO:0000313" key="2">
    <source>
        <dbReference type="EMBL" id="MBI5168775.1"/>
    </source>
</evidence>
<evidence type="ECO:0008006" key="4">
    <source>
        <dbReference type="Google" id="ProtNLM"/>
    </source>
</evidence>
<comment type="caution">
    <text evidence="2">The sequence shown here is derived from an EMBL/GenBank/DDBJ whole genome shotgun (WGS) entry which is preliminary data.</text>
</comment>
<reference evidence="2" key="1">
    <citation type="submission" date="2020-07" db="EMBL/GenBank/DDBJ databases">
        <title>Huge and variable diversity of episymbiotic CPR bacteria and DPANN archaea in groundwater ecosystems.</title>
        <authorList>
            <person name="He C.Y."/>
            <person name="Keren R."/>
            <person name="Whittaker M."/>
            <person name="Farag I.F."/>
            <person name="Doudna J."/>
            <person name="Cate J.H.D."/>
            <person name="Banfield J.F."/>
        </authorList>
    </citation>
    <scope>NUCLEOTIDE SEQUENCE</scope>
    <source>
        <strain evidence="2">NC_groundwater_1813_Pr3_B-0.1um_71_17</strain>
    </source>
</reference>
<organism evidence="2 3">
    <name type="scientific">Eiseniibacteriota bacterium</name>
    <dbReference type="NCBI Taxonomy" id="2212470"/>
    <lineage>
        <taxon>Bacteria</taxon>
        <taxon>Candidatus Eiseniibacteriota</taxon>
    </lineage>
</organism>
<dbReference type="Gene3D" id="3.40.50.1820">
    <property type="entry name" value="alpha/beta hydrolase"/>
    <property type="match status" value="1"/>
</dbReference>
<dbReference type="Proteomes" id="UP000696931">
    <property type="component" value="Unassembled WGS sequence"/>
</dbReference>
<keyword evidence="1" id="KW-0732">Signal</keyword>
<dbReference type="AlphaFoldDB" id="A0A933W178"/>
<sequence>MTLRGFRALAATGFLALCARDAAAADGIPVCVAAHDQYAPASTPDGMGGMYVAWLDQRLGYNTDVWLQRVGPSLQRATGWPDGGVAMTSITCTKTEIALVADESGVLATWADNRCNVATGFDIYAERFTPQGARGAGWPANGRLVFSAGADQLHPAIAGDGAGGAFVAWTDLGVLPRRIAIQHVLASGALDPAWPANGVTLTSTAPDSAAASLLADGAGGVLAAWEDTRSPDGDLWMQRLQGDGTPAAGWTAAGKALMSAFGAQFAPRLVSDAAGGAVAVWCDRRSGGTRLYAIRVDGAGVVAPGWNVGGAALSPGSGEQGRHVVFPDELGGAWVAWQDARSGTSAAWLQHLGGDGTPAPGWSTTGIAVAPAAAAQTAPALTSDLAGGMFVSWHDARSFGTSGADVYATHRDESGALVPGWPADGLPVCDAAGEQRDVRLAYDWEGGAFAVWTDARASATRGTDIAMASLGPSGPGATQVRALSALHHDGQTFLTWQPPAGTGWTYRIYRSLAAITTPAQLAGATLVGTVGDSSAYDRHVSQVLGTPYGWKIDSLAAELDPASGLFVYTAAENAEGYYAVTAQNSVFGENTSVTPGVNSLADLVVELLDRPRPVYQRTLQVGFRQPEFWTLFVSDRDTPLMDAMTNRPGMAWDCAIVRPVPHWESSLLVPLHFRGGSVLDAIYGTGYPGEWVLGLDDWLPNGQGSFWYGWADTYDVTSTSDTPATSGTVVDYTLRRMRFTLEWALRTFPIDTTRVYAFGYSMGGAGSVLAATHLADKFAATMSVVGKSDFAFLSDPDTTCWFNPNGNLRKLANALWGTVAANLPASEGGHVYEQLDAGWLAAHEPQRAFAPTWMFAGKLDNTMGWAENIHFMNDMAAGRRAGALYWEKRRHNENFAVVWSPMQDPRVLYRYRLDQSYPAVTNLSFANDPGDGVASHGDSIGTINGHVEWDTFGVDSALHWSRGIDLRNLTTLTGLRVPPDSCTGDVTLRRTRLFRPAPGEVVTFTVADIASNGRLAQSGTATADANGVVTLPGVKLFRLGSLVDVVRNPVASAPAPGAPHAGIALSRHPVRGTVELAITWPGAGHARAALYDVSGRQVRLLWSGAPKGATQALTLDSGTLPPGLYLIGAEAGGHRVSRRLVVLR</sequence>
<protein>
    <recommendedName>
        <fullName evidence="4">T9SS type A sorting domain-containing protein</fullName>
    </recommendedName>
</protein>